<evidence type="ECO:0000313" key="3">
    <source>
        <dbReference type="EMBL" id="WZJ20694.1"/>
    </source>
</evidence>
<sequence length="165" mass="17458">MKRHLFALLLACAALPVMAAETPAPLPVVVAESELFEIVGRLDAAGLILHVDTAPDNAPVLDASLGLELAGREIQAAFRPAEGDYLVADADWLAPLRQPGEHLLSFTLLAGDEADLLSGELIVDAATPMPAVGWQLSPWLGGGLLAAFGLIGSVWFYRRRRGVQA</sequence>
<feature type="signal peptide" evidence="2">
    <location>
        <begin position="1"/>
        <end position="19"/>
    </location>
</feature>
<feature type="chain" id="PRO_5045820975" evidence="2">
    <location>
        <begin position="20"/>
        <end position="165"/>
    </location>
</feature>
<name>A0ABZ2XFU3_9RHOO</name>
<accession>A0ABZ2XFU3</accession>
<evidence type="ECO:0000256" key="1">
    <source>
        <dbReference type="SAM" id="Phobius"/>
    </source>
</evidence>
<feature type="transmembrane region" description="Helical" evidence="1">
    <location>
        <begin position="139"/>
        <end position="157"/>
    </location>
</feature>
<proteinExistence type="predicted"/>
<dbReference type="Proteomes" id="UP001479520">
    <property type="component" value="Chromosome"/>
</dbReference>
<evidence type="ECO:0000313" key="4">
    <source>
        <dbReference type="Proteomes" id="UP001479520"/>
    </source>
</evidence>
<evidence type="ECO:0000256" key="2">
    <source>
        <dbReference type="SAM" id="SignalP"/>
    </source>
</evidence>
<dbReference type="EMBL" id="CP151406">
    <property type="protein sequence ID" value="WZJ20694.1"/>
    <property type="molecule type" value="Genomic_DNA"/>
</dbReference>
<dbReference type="RefSeq" id="WP_341743318.1">
    <property type="nucleotide sequence ID" value="NZ_CP151406.1"/>
</dbReference>
<keyword evidence="4" id="KW-1185">Reference proteome</keyword>
<keyword evidence="1" id="KW-0812">Transmembrane</keyword>
<reference evidence="3 4" key="1">
    <citation type="submission" date="2024-04" db="EMBL/GenBank/DDBJ databases">
        <title>Dissimilatory iodate-reducing microorganisms contribute to the enrichment of iodine in groundwater.</title>
        <authorList>
            <person name="Jiang Z."/>
        </authorList>
    </citation>
    <scope>NUCLEOTIDE SEQUENCE [LARGE SCALE GENOMIC DNA]</scope>
    <source>
        <strain evidence="3 4">NCP973</strain>
    </source>
</reference>
<keyword evidence="1" id="KW-1133">Transmembrane helix</keyword>
<gene>
    <name evidence="3" type="ORF">AADV58_12125</name>
</gene>
<keyword evidence="1" id="KW-0472">Membrane</keyword>
<keyword evidence="2" id="KW-0732">Signal</keyword>
<protein>
    <submittedName>
        <fullName evidence="3">Uncharacterized protein</fullName>
    </submittedName>
</protein>
<organism evidence="3 4">
    <name type="scientific">Azonexus hydrophilus</name>
    <dbReference type="NCBI Taxonomy" id="418702"/>
    <lineage>
        <taxon>Bacteria</taxon>
        <taxon>Pseudomonadati</taxon>
        <taxon>Pseudomonadota</taxon>
        <taxon>Betaproteobacteria</taxon>
        <taxon>Rhodocyclales</taxon>
        <taxon>Azonexaceae</taxon>
        <taxon>Azonexus</taxon>
    </lineage>
</organism>